<gene>
    <name evidence="1" type="ORF">B0T10DRAFT_217690</name>
</gene>
<dbReference type="AlphaFoldDB" id="A0A9P9AQT0"/>
<dbReference type="Proteomes" id="UP000777438">
    <property type="component" value="Unassembled WGS sequence"/>
</dbReference>
<keyword evidence="2" id="KW-1185">Reference proteome</keyword>
<evidence type="ECO:0000313" key="1">
    <source>
        <dbReference type="EMBL" id="KAH6895477.1"/>
    </source>
</evidence>
<organism evidence="1 2">
    <name type="scientific">Thelonectria olida</name>
    <dbReference type="NCBI Taxonomy" id="1576542"/>
    <lineage>
        <taxon>Eukaryota</taxon>
        <taxon>Fungi</taxon>
        <taxon>Dikarya</taxon>
        <taxon>Ascomycota</taxon>
        <taxon>Pezizomycotina</taxon>
        <taxon>Sordariomycetes</taxon>
        <taxon>Hypocreomycetidae</taxon>
        <taxon>Hypocreales</taxon>
        <taxon>Nectriaceae</taxon>
        <taxon>Thelonectria</taxon>
    </lineage>
</organism>
<reference evidence="1 2" key="1">
    <citation type="journal article" date="2021" name="Nat. Commun.">
        <title>Genetic determinants of endophytism in the Arabidopsis root mycobiome.</title>
        <authorList>
            <person name="Mesny F."/>
            <person name="Miyauchi S."/>
            <person name="Thiergart T."/>
            <person name="Pickel B."/>
            <person name="Atanasova L."/>
            <person name="Karlsson M."/>
            <person name="Huettel B."/>
            <person name="Barry K.W."/>
            <person name="Haridas S."/>
            <person name="Chen C."/>
            <person name="Bauer D."/>
            <person name="Andreopoulos W."/>
            <person name="Pangilinan J."/>
            <person name="LaButti K."/>
            <person name="Riley R."/>
            <person name="Lipzen A."/>
            <person name="Clum A."/>
            <person name="Drula E."/>
            <person name="Henrissat B."/>
            <person name="Kohler A."/>
            <person name="Grigoriev I.V."/>
            <person name="Martin F.M."/>
            <person name="Hacquard S."/>
        </authorList>
    </citation>
    <scope>NUCLEOTIDE SEQUENCE [LARGE SCALE GENOMIC DNA]</scope>
    <source>
        <strain evidence="1 2">MPI-CAGE-CH-0241</strain>
    </source>
</reference>
<protein>
    <submittedName>
        <fullName evidence="1">Uncharacterized protein</fullName>
    </submittedName>
</protein>
<dbReference type="EMBL" id="JAGPYM010000004">
    <property type="protein sequence ID" value="KAH6895477.1"/>
    <property type="molecule type" value="Genomic_DNA"/>
</dbReference>
<accession>A0A9P9AQT0</accession>
<name>A0A9P9AQT0_9HYPO</name>
<sequence length="241" mass="27148">MLPTTCLRGFDRRELTTNSPDGTFTRLVSATRQVSRTRWVRTSLLLSLLLSQSKLLHLLLLLLLLLSSVQRQRKASPLRFGQPFPERLDWLFPRPWDEVKPPKGRKTAAAFSSLINKAPLSSVLFSSSPLPRTREGGWTQSPPPVVRPLIFLFLFLRPAAARGIDEEDGRIRILIRSKMHGHAWAWDNHGVGPQTQRRRRLQQTAVLHARSTSVGSCRSVHEARPDVEKGVLSGTGVGRFI</sequence>
<comment type="caution">
    <text evidence="1">The sequence shown here is derived from an EMBL/GenBank/DDBJ whole genome shotgun (WGS) entry which is preliminary data.</text>
</comment>
<proteinExistence type="predicted"/>
<evidence type="ECO:0000313" key="2">
    <source>
        <dbReference type="Proteomes" id="UP000777438"/>
    </source>
</evidence>